<reference evidence="2" key="1">
    <citation type="submission" date="2021-03" db="EMBL/GenBank/DDBJ databases">
        <title>Comparative genomics and phylogenomic investigation of the class Geoglossomycetes provide insights into ecological specialization and systematics.</title>
        <authorList>
            <person name="Melie T."/>
            <person name="Pirro S."/>
            <person name="Miller A.N."/>
            <person name="Quandt A."/>
        </authorList>
    </citation>
    <scope>NUCLEOTIDE SEQUENCE</scope>
    <source>
        <strain evidence="2">GBOQ0MN5Z8</strain>
    </source>
</reference>
<evidence type="ECO:0000313" key="2">
    <source>
        <dbReference type="EMBL" id="KAH0538337.1"/>
    </source>
</evidence>
<organism evidence="2 3">
    <name type="scientific">Glutinoglossum americanum</name>
    <dbReference type="NCBI Taxonomy" id="1670608"/>
    <lineage>
        <taxon>Eukaryota</taxon>
        <taxon>Fungi</taxon>
        <taxon>Dikarya</taxon>
        <taxon>Ascomycota</taxon>
        <taxon>Pezizomycotina</taxon>
        <taxon>Geoglossomycetes</taxon>
        <taxon>Geoglossales</taxon>
        <taxon>Geoglossaceae</taxon>
        <taxon>Glutinoglossum</taxon>
    </lineage>
</organism>
<feature type="region of interest" description="Disordered" evidence="1">
    <location>
        <begin position="1"/>
        <end position="96"/>
    </location>
</feature>
<sequence length="96" mass="10665">MSGASAVIKKKVREPTYHSDFEVDLSPDPTWVAMYNEEMRKRSQGKPAEGGEEQAITDGEGEGKKNQKGKGKGKGKGKEKEKKDKKERQKPKCVIS</sequence>
<feature type="compositionally biased region" description="Basic residues" evidence="1">
    <location>
        <begin position="66"/>
        <end position="75"/>
    </location>
</feature>
<keyword evidence="3" id="KW-1185">Reference proteome</keyword>
<dbReference type="AlphaFoldDB" id="A0A9P8L252"/>
<proteinExistence type="predicted"/>
<dbReference type="EMBL" id="JAGHQL010000113">
    <property type="protein sequence ID" value="KAH0538337.1"/>
    <property type="molecule type" value="Genomic_DNA"/>
</dbReference>
<dbReference type="Proteomes" id="UP000698800">
    <property type="component" value="Unassembled WGS sequence"/>
</dbReference>
<dbReference type="OrthoDB" id="10495295at2759"/>
<gene>
    <name evidence="2" type="ORF">FGG08_005072</name>
</gene>
<protein>
    <submittedName>
        <fullName evidence="2">Uncharacterized protein</fullName>
    </submittedName>
</protein>
<evidence type="ECO:0000256" key="1">
    <source>
        <dbReference type="SAM" id="MobiDB-lite"/>
    </source>
</evidence>
<accession>A0A9P8L252</accession>
<feature type="compositionally biased region" description="Basic and acidic residues" evidence="1">
    <location>
        <begin position="76"/>
        <end position="87"/>
    </location>
</feature>
<comment type="caution">
    <text evidence="2">The sequence shown here is derived from an EMBL/GenBank/DDBJ whole genome shotgun (WGS) entry which is preliminary data.</text>
</comment>
<name>A0A9P8L252_9PEZI</name>
<evidence type="ECO:0000313" key="3">
    <source>
        <dbReference type="Proteomes" id="UP000698800"/>
    </source>
</evidence>